<protein>
    <submittedName>
        <fullName evidence="2">DUF1156 domain-containing protein</fullName>
    </submittedName>
</protein>
<name>A0ABR8LE01_9ACTN</name>
<sequence length="917" mass="99957">MSQGTSGEYRRKLIDVALPLTKISEASIAEKNRKVGTVKNFHKWFAPMPTPALRALIFASLVDDPGPGKDRDDLIEFLWELVPAKGTPLSEAVLRKAHRLIAASNPELPTVMDPFAGGGSTIVEALRLGLPAVSSDLNPVAALVTRALGELLPAMAHVSAVSASNDTGRMDDLPYDGFADDLRHYGALIQEKVKAKVGHYYPAPPGGEPVAWLWARTAPCTNPMCEIRVPLFGSAWLSKQKGREATIEPVVNGDQVQFVVHQGKDGPARATKGRGRAQFACPKCSSPLGEKELRSLGQRGEFGVQLMAYCMDTKGGRVFMSPSAELEQTILVEVPDDLDELEISGNTKNFAPPLYGLTRQEDLYTPRQIAVLATFADEVAKIYDTIIEDGGNPGQARAIATTLGICVSKMAQASSTLVRWFIDPRNGAPKAVQAFGTQAIPMVWDFAETYPFGKSVGSWTAQITSIIGLLKILPTGAAPGRVAQIDARRAGELVEPGTALIVTDPPYFGQINYADLSDYFYVWLRRALRGVHPDLFGTIATPKSVELVANPSRHEGSKEKAQQYFIEGFTEVFTSLQKASRPDLPIVVAYAAKQDDAEGKGAVSSAWVSMLQAVLASGLAVVGTWPIESTMSTRQVSLGANALASYIILICRPRQAEDVTDKSAFLAQLQEELPEAIEALRKGGVSPLDMGQAAIGPGMRIFSGYKEVLQPDGKPMTVREALIEIDKAATAVIDGEEAEFDAPTRFALKWFRQYAFDRSEYRNADNLLRQTGTAIRDLVEAGIVSNTPRSTVCLLDFDELSTDYDPVKDNRISHWEVAMHLAKHFKEQGIDGAARLVAGVRSRTDAAISLDRVNRLVHRLFKISDRKYQKTAAMFNELGTAWPDIMTAAQNVSPERYVTPEIDDLFSSFEEAEDDDD</sequence>
<dbReference type="Proteomes" id="UP000653231">
    <property type="component" value="Unassembled WGS sequence"/>
</dbReference>
<reference evidence="2 3" key="1">
    <citation type="submission" date="2020-09" db="EMBL/GenBank/DDBJ databases">
        <title>Actinomycete isolated from the Camponotus japonicus Mayr.</title>
        <authorList>
            <person name="Gong X."/>
        </authorList>
    </citation>
    <scope>NUCLEOTIDE SEQUENCE [LARGE SCALE GENOMIC DNA]</scope>
    <source>
        <strain evidence="2 3">2C-HV3</strain>
    </source>
</reference>
<dbReference type="PROSITE" id="PS00092">
    <property type="entry name" value="N6_MTASE"/>
    <property type="match status" value="1"/>
</dbReference>
<dbReference type="InterPro" id="IPR002052">
    <property type="entry name" value="DNA_methylase_N6_adenine_CS"/>
</dbReference>
<organism evidence="2 3">
    <name type="scientific">Microbispora bryophytorum subsp. camponoti</name>
    <dbReference type="NCBI Taxonomy" id="1677852"/>
    <lineage>
        <taxon>Bacteria</taxon>
        <taxon>Bacillati</taxon>
        <taxon>Actinomycetota</taxon>
        <taxon>Actinomycetes</taxon>
        <taxon>Streptosporangiales</taxon>
        <taxon>Streptosporangiaceae</taxon>
        <taxon>Microbispora</taxon>
    </lineage>
</organism>
<dbReference type="SUPFAM" id="SSF53335">
    <property type="entry name" value="S-adenosyl-L-methionine-dependent methyltransferases"/>
    <property type="match status" value="1"/>
</dbReference>
<dbReference type="InterPro" id="IPR009537">
    <property type="entry name" value="DUF1156"/>
</dbReference>
<evidence type="ECO:0000313" key="3">
    <source>
        <dbReference type="Proteomes" id="UP000653231"/>
    </source>
</evidence>
<accession>A0ABR8LE01</accession>
<gene>
    <name evidence="2" type="ORF">IEQ31_35675</name>
</gene>
<dbReference type="EMBL" id="JACXRZ010000054">
    <property type="protein sequence ID" value="MBD3148481.1"/>
    <property type="molecule type" value="Genomic_DNA"/>
</dbReference>
<proteinExistence type="predicted"/>
<feature type="domain" description="DUF1156" evidence="1">
    <location>
        <begin position="17"/>
        <end position="69"/>
    </location>
</feature>
<keyword evidence="3" id="KW-1185">Reference proteome</keyword>
<dbReference type="RefSeq" id="WP_191055572.1">
    <property type="nucleotide sequence ID" value="NZ_JACXRZ010000054.1"/>
</dbReference>
<evidence type="ECO:0000259" key="1">
    <source>
        <dbReference type="Pfam" id="PF06634"/>
    </source>
</evidence>
<dbReference type="Pfam" id="PF06634">
    <property type="entry name" value="DUF1156"/>
    <property type="match status" value="1"/>
</dbReference>
<comment type="caution">
    <text evidence="2">The sequence shown here is derived from an EMBL/GenBank/DDBJ whole genome shotgun (WGS) entry which is preliminary data.</text>
</comment>
<dbReference type="Gene3D" id="3.40.50.150">
    <property type="entry name" value="Vaccinia Virus protein VP39"/>
    <property type="match status" value="1"/>
</dbReference>
<evidence type="ECO:0000313" key="2">
    <source>
        <dbReference type="EMBL" id="MBD3148481.1"/>
    </source>
</evidence>
<dbReference type="InterPro" id="IPR029063">
    <property type="entry name" value="SAM-dependent_MTases_sf"/>
</dbReference>